<keyword evidence="8" id="KW-1161">Viral attachment to host cell</keyword>
<evidence type="ECO:0000256" key="9">
    <source>
        <dbReference type="ARBA" id="ARBA00022812"/>
    </source>
</evidence>
<keyword evidence="15" id="KW-1038">Host endoplasmic reticulum</keyword>
<evidence type="ECO:0000256" key="5">
    <source>
        <dbReference type="ARBA" id="ARBA00022581"/>
    </source>
</evidence>
<evidence type="ECO:0000313" key="21">
    <source>
        <dbReference type="EMBL" id="AKO90178.1"/>
    </source>
</evidence>
<keyword evidence="9" id="KW-1040">Host Golgi apparatus</keyword>
<keyword evidence="13 18" id="KW-0472">Membrane</keyword>
<dbReference type="Pfam" id="PF03563">
    <property type="entry name" value="Bunya_G2"/>
    <property type="match status" value="1"/>
</dbReference>
<keyword evidence="11" id="KW-1043">Host membrane</keyword>
<keyword evidence="16" id="KW-1160">Virus entry into host cell</keyword>
<evidence type="ECO:0000256" key="15">
    <source>
        <dbReference type="ARBA" id="ARBA00023184"/>
    </source>
</evidence>
<evidence type="ECO:0000256" key="1">
    <source>
        <dbReference type="ARBA" id="ARBA00004182"/>
    </source>
</evidence>
<keyword evidence="6 18" id="KW-0812">Transmembrane</keyword>
<evidence type="ECO:0000256" key="8">
    <source>
        <dbReference type="ARBA" id="ARBA00022804"/>
    </source>
</evidence>
<evidence type="ECO:0000256" key="4">
    <source>
        <dbReference type="ARBA" id="ARBA00015294"/>
    </source>
</evidence>
<name>A0A0R7FK70_9VIRU</name>
<feature type="transmembrane region" description="Helical" evidence="18">
    <location>
        <begin position="469"/>
        <end position="489"/>
    </location>
</feature>
<evidence type="ECO:0000256" key="7">
    <source>
        <dbReference type="ARBA" id="ARBA00022729"/>
    </source>
</evidence>
<evidence type="ECO:0000256" key="14">
    <source>
        <dbReference type="ARBA" id="ARBA00023180"/>
    </source>
</evidence>
<dbReference type="GO" id="GO:0044003">
    <property type="term" value="P:symbiont-mediated perturbation of host process"/>
    <property type="evidence" value="ECO:0007669"/>
    <property type="project" value="InterPro"/>
</dbReference>
<dbReference type="NCBIfam" id="TIGR04210">
    <property type="entry name" value="bunya_NSm"/>
    <property type="match status" value="1"/>
</dbReference>
<organism evidence="21 22">
    <name type="scientific">Moju virus</name>
    <dbReference type="NCBI Taxonomy" id="1678228"/>
    <lineage>
        <taxon>Viruses</taxon>
        <taxon>Riboviria</taxon>
        <taxon>Orthornavirae</taxon>
        <taxon>Negarnaviricota</taxon>
        <taxon>Polyploviricotina</taxon>
        <taxon>Bunyaviricetes</taxon>
        <taxon>Elliovirales</taxon>
        <taxon>Peribunyaviridae</taxon>
        <taxon>Orthobunyavirus</taxon>
        <taxon>Orthobunyavirus catuense</taxon>
        <taxon>Moju orthobunyavirus</taxon>
    </lineage>
</organism>
<evidence type="ECO:0000256" key="12">
    <source>
        <dbReference type="ARBA" id="ARBA00022989"/>
    </source>
</evidence>
<evidence type="ECO:0000259" key="20">
    <source>
        <dbReference type="Pfam" id="PF03563"/>
    </source>
</evidence>
<evidence type="ECO:0000256" key="10">
    <source>
        <dbReference type="ARBA" id="ARBA00022844"/>
    </source>
</evidence>
<reference evidence="21 22" key="1">
    <citation type="journal article" date="2015" name="Viruses">
        <title>Genetic and Phylogenetic Characterization of Tataguine and Witwatersrand Viruses and Other Orthobunyaviruses of the Anopheles A, Capim, Guama, Koongol, Mapputta, Tete, and Turlock Serogroups.</title>
        <authorList>
            <person name="Shchetinin A.M."/>
            <person name="Lvov D.K."/>
            <person name="Deriabin P.G."/>
            <person name="Botikov A.G."/>
            <person name="Gitelman A.K."/>
            <person name="Kuhn J.H."/>
            <person name="Alkhovsky S.V."/>
        </authorList>
    </citation>
    <scope>NUCLEOTIDE SEQUENCE [LARGE SCALE GENOMIC DNA]</scope>
    <source>
        <strain evidence="21">BeAr 12590</strain>
    </source>
</reference>
<keyword evidence="12 18" id="KW-1133">Transmembrane helix</keyword>
<evidence type="ECO:0000259" key="19">
    <source>
        <dbReference type="Pfam" id="PF03557"/>
    </source>
</evidence>
<dbReference type="InterPro" id="IPR026400">
    <property type="entry name" value="Bunya_nonstruc_pro_NSm"/>
</dbReference>
<protein>
    <recommendedName>
        <fullName evidence="4">Envelopment polyprotein</fullName>
    </recommendedName>
    <alternativeName>
        <fullName evidence="17">M polyprotein</fullName>
    </alternativeName>
</protein>
<evidence type="ECO:0000256" key="6">
    <source>
        <dbReference type="ARBA" id="ARBA00022692"/>
    </source>
</evidence>
<keyword evidence="5" id="KW-0945">Host-virus interaction</keyword>
<dbReference type="Pfam" id="PF03557">
    <property type="entry name" value="Bunya_G1"/>
    <property type="match status" value="1"/>
</dbReference>
<feature type="transmembrane region" description="Helical" evidence="18">
    <location>
        <begin position="362"/>
        <end position="384"/>
    </location>
</feature>
<feature type="domain" description="Bunyavirus glycoprotein G2" evidence="20">
    <location>
        <begin position="24"/>
        <end position="302"/>
    </location>
</feature>
<feature type="transmembrane region" description="Helical" evidence="18">
    <location>
        <begin position="312"/>
        <end position="329"/>
    </location>
</feature>
<proteinExistence type="predicted"/>
<evidence type="ECO:0000256" key="17">
    <source>
        <dbReference type="ARBA" id="ARBA00031199"/>
    </source>
</evidence>
<accession>A0A0R7FK70</accession>
<evidence type="ECO:0000313" key="22">
    <source>
        <dbReference type="Proteomes" id="UP000108031"/>
    </source>
</evidence>
<dbReference type="GO" id="GO:0046718">
    <property type="term" value="P:symbiont entry into host cell"/>
    <property type="evidence" value="ECO:0007669"/>
    <property type="project" value="UniProtKB-KW"/>
</dbReference>
<evidence type="ECO:0000256" key="3">
    <source>
        <dbReference type="ARBA" id="ARBA00004625"/>
    </source>
</evidence>
<dbReference type="InterPro" id="IPR005168">
    <property type="entry name" value="Bunya_G2"/>
</dbReference>
<dbReference type="GO" id="GO:0044167">
    <property type="term" value="C:host cell endoplasmic reticulum membrane"/>
    <property type="evidence" value="ECO:0007669"/>
    <property type="project" value="UniProtKB-SubCell"/>
</dbReference>
<dbReference type="GO" id="GO:0044178">
    <property type="term" value="C:host cell Golgi membrane"/>
    <property type="evidence" value="ECO:0007669"/>
    <property type="project" value="UniProtKB-SubCell"/>
</dbReference>
<feature type="transmembrane region" description="Helical" evidence="18">
    <location>
        <begin position="1385"/>
        <end position="1407"/>
    </location>
</feature>
<comment type="subcellular location">
    <subcellularLocation>
        <location evidence="2">Host Golgi apparatus membrane</location>
        <topology evidence="2">Multi-pass membrane protein</topology>
    </subcellularLocation>
    <subcellularLocation>
        <location evidence="3">Host endoplasmic reticulum membrane</location>
    </subcellularLocation>
    <subcellularLocation>
        <location evidence="1">Virion membrane</location>
    </subcellularLocation>
</comment>
<evidence type="ECO:0000256" key="18">
    <source>
        <dbReference type="SAM" id="Phobius"/>
    </source>
</evidence>
<evidence type="ECO:0000256" key="11">
    <source>
        <dbReference type="ARBA" id="ARBA00022870"/>
    </source>
</evidence>
<keyword evidence="10" id="KW-0946">Virion</keyword>
<evidence type="ECO:0000256" key="16">
    <source>
        <dbReference type="ARBA" id="ARBA00023296"/>
    </source>
</evidence>
<keyword evidence="7" id="KW-0732">Signal</keyword>
<dbReference type="Proteomes" id="UP000108031">
    <property type="component" value="Genome"/>
</dbReference>
<evidence type="ECO:0000256" key="2">
    <source>
        <dbReference type="ARBA" id="ARBA00004252"/>
    </source>
</evidence>
<feature type="transmembrane region" description="Helical" evidence="18">
    <location>
        <begin position="206"/>
        <end position="233"/>
    </location>
</feature>
<feature type="domain" description="Bunyavirus glycoprotein G1" evidence="19">
    <location>
        <begin position="551"/>
        <end position="1367"/>
    </location>
</feature>
<dbReference type="GO" id="GO:0055036">
    <property type="term" value="C:virion membrane"/>
    <property type="evidence" value="ECO:0007669"/>
    <property type="project" value="UniProtKB-SubCell"/>
</dbReference>
<dbReference type="InterPro" id="IPR005167">
    <property type="entry name" value="Bunya_G1"/>
</dbReference>
<dbReference type="EMBL" id="KP792674">
    <property type="protein sequence ID" value="AKO90178.1"/>
    <property type="molecule type" value="Viral_cRNA"/>
</dbReference>
<keyword evidence="14" id="KW-0325">Glycoprotein</keyword>
<dbReference type="GO" id="GO:0019062">
    <property type="term" value="P:virion attachment to host cell"/>
    <property type="evidence" value="ECO:0007669"/>
    <property type="project" value="UniProtKB-KW"/>
</dbReference>
<sequence>MVLISIIPFLIMACPVVLLPLDSRCFTDGVVSANKNMEHGIAEICVKDDISILKTTSVQIRNTSRFANTVLRKMLIQNYEDCNPQEVANGPIMIFKANDDLMLIPHTFTCRVPCTISLDEEEANIILHSEKLNHYEVMGTTTANRWFQGTTSYSLEHTCEHVQVTCGPTSLSFHACFKYHMACIRFLNRNYMPTFMVQSVCQNKELILMGCLVLIIFGILYIMTLTYICYILIPIFYPFTYLFGVLYNKSCKKCHYCGLAYHPFSKCGKNCVCGCMFENSERMRMHRESGMCHGYKSLRAARILCKNRGSSFILAVILSFLLLSFIQPIESIKLSYNGEVIELNSVSEEFTKLQVQVEHAQLIPLLYISIVSVILGFMIGYYFLKDKVANYLFNQYVYNCPECNMMHPTNNLVFFGDFTNKCNSCMCGCNYNAEFKNDENDYMIPMDHVPSIHCRLPGKYYVYRKLDNIILKVYMIVLILLLGTSIAYAEDQCAKIVGSTITHPVECSVWYRIPTTCTSTTNLKEFLRTAKLPEPDILAVDKMSPGLDNLLTESEQSTFPTKSYILESGALLMYCSELADARKKTGRLNQALGKMIDKRPLEICATGKAPELCKCFKGESGCDKTNALTTAITFYKTHLQTFKDDLAKIASALMKTYPGLLAKEIGLSIKTENFSKTKEIAEKMDSKFGEADAASACINFLKKTLAEQELMKINPSIPTPKAVVPFAKIEQSVFKNLEAASENVTVCIKARIVRCTHLIASVWRLFVSCNSETNKFYELPKAGFSYKHNEVENLCVGDPYCEIPFIPISAERKAEVEGLHCIQLDRTKFDFAGWYTNKCLKMSTQTCNYKGENKTFMECKNGLFYEYEHLYQAKGEDIGVYCFSPDCKTWLHPHHVDNLRGCVLHARTLESRKLKEITYENIEQLKHSIQETIKTDLIEHKYKLTMNLPKMSPSFKSLSILGTETESGVDNAYIETNVIAQAGVSTGISLKAKDGSGLFDIVVFVKTAYYEASTEFLYTTGPTVGINMQHDEQCTGTCPANLKKEGWLSFSKEHTSTWGCEEFGCLAIGEGCLYGHCRDIIKPETAVYKRVGQENPKITLCISVPDSTYCHEIDSFNPVISDKIEIQFLSNEAGRIPKIFAYKSNKVMTGMINDKGIFSKMCGSVQAYGKEVWGAGNPKFDYICHAARRKDVTISRCFDNFYESCLSLDQEKNMIFDDQTGRIQQLNKLMGEIRLKIKLGDIRYKLFEKDPAMDIKASCVGCINCIKGIDCELTILSNSDTVCPISSNCILYTNNIKIEANNQKYGIKAKCETNVVDLNICKQSVSAQIAIIDKHETIEVGNSDQTYYVKEKDIRCATWICKISDQGISSIFAPFISIFGSYGKIAFYCILGIICLALLIYLLLPICGRFKDILKKNEIEYYRENYGYKPLSVRK</sequence>
<evidence type="ECO:0000256" key="13">
    <source>
        <dbReference type="ARBA" id="ARBA00023136"/>
    </source>
</evidence>